<keyword evidence="5" id="KW-0443">Lipid metabolism</keyword>
<keyword evidence="6" id="KW-0472">Membrane</keyword>
<dbReference type="eggNOG" id="KOG0874">
    <property type="taxonomic scope" value="Eukaryota"/>
</dbReference>
<dbReference type="GO" id="GO:0005506">
    <property type="term" value="F:iron ion binding"/>
    <property type="evidence" value="ECO:0007669"/>
    <property type="project" value="InterPro"/>
</dbReference>
<dbReference type="Pfam" id="PF04116">
    <property type="entry name" value="FA_hydroxylase"/>
    <property type="match status" value="1"/>
</dbReference>
<evidence type="ECO:0000313" key="8">
    <source>
        <dbReference type="EMBL" id="EAW08503.1"/>
    </source>
</evidence>
<dbReference type="GO" id="GO:0008610">
    <property type="term" value="P:lipid biosynthetic process"/>
    <property type="evidence" value="ECO:0007669"/>
    <property type="project" value="InterPro"/>
</dbReference>
<keyword evidence="2" id="KW-0812">Transmembrane</keyword>
<evidence type="ECO:0000256" key="6">
    <source>
        <dbReference type="ARBA" id="ARBA00023136"/>
    </source>
</evidence>
<dbReference type="STRING" id="344612.A1CS82"/>
<dbReference type="OrthoDB" id="3629789at2759"/>
<gene>
    <name evidence="8" type="ORF">ACLA_032380</name>
</gene>
<dbReference type="GeneID" id="4701309"/>
<dbReference type="VEuPathDB" id="FungiDB:ACLA_032380"/>
<dbReference type="EMBL" id="DS027059">
    <property type="protein sequence ID" value="EAW08503.1"/>
    <property type="molecule type" value="Genomic_DNA"/>
</dbReference>
<dbReference type="InterPro" id="IPR006694">
    <property type="entry name" value="Fatty_acid_hydroxylase"/>
</dbReference>
<evidence type="ECO:0000256" key="1">
    <source>
        <dbReference type="ARBA" id="ARBA00004370"/>
    </source>
</evidence>
<organism evidence="8 9">
    <name type="scientific">Aspergillus clavatus (strain ATCC 1007 / CBS 513.65 / DSM 816 / NCTC 3887 / NRRL 1 / QM 1276 / 107)</name>
    <dbReference type="NCBI Taxonomy" id="344612"/>
    <lineage>
        <taxon>Eukaryota</taxon>
        <taxon>Fungi</taxon>
        <taxon>Dikarya</taxon>
        <taxon>Ascomycota</taxon>
        <taxon>Pezizomycotina</taxon>
        <taxon>Eurotiomycetes</taxon>
        <taxon>Eurotiomycetidae</taxon>
        <taxon>Eurotiales</taxon>
        <taxon>Aspergillaceae</taxon>
        <taxon>Aspergillus</taxon>
        <taxon>Aspergillus subgen. Fumigati</taxon>
    </lineage>
</organism>
<evidence type="ECO:0000313" key="9">
    <source>
        <dbReference type="Proteomes" id="UP000006701"/>
    </source>
</evidence>
<dbReference type="GO" id="GO:0016491">
    <property type="term" value="F:oxidoreductase activity"/>
    <property type="evidence" value="ECO:0007669"/>
    <property type="project" value="UniProtKB-KW"/>
</dbReference>
<dbReference type="KEGG" id="act:ACLA_032380"/>
<accession>A1CS82</accession>
<protein>
    <submittedName>
        <fullName evidence="8">Sterol desaturase, putative</fullName>
    </submittedName>
</protein>
<evidence type="ECO:0000256" key="2">
    <source>
        <dbReference type="ARBA" id="ARBA00022692"/>
    </source>
</evidence>
<dbReference type="InterPro" id="IPR050307">
    <property type="entry name" value="Sterol_Desaturase_Related"/>
</dbReference>
<comment type="subcellular location">
    <subcellularLocation>
        <location evidence="1">Membrane</location>
    </subcellularLocation>
</comment>
<dbReference type="RefSeq" id="XP_001269929.1">
    <property type="nucleotide sequence ID" value="XM_001269928.1"/>
</dbReference>
<keyword evidence="4" id="KW-0560">Oxidoreductase</keyword>
<evidence type="ECO:0000259" key="7">
    <source>
        <dbReference type="Pfam" id="PF04116"/>
    </source>
</evidence>
<sequence length="334" mass="38652">MGSTQELTGLFQSLMKSLHSRVHRPDLYFGFNEAQLTAVIPVSSYWLSATFYELLAYFDLFPEYRLQPTEEEHRRNIPSKAHVIKTVLTLHVGQLLLGFVMDYLGIGSAGDETSAWWTDLIWSYYPPHHPSTYSWDSQILLQRIASTIIHVSFLLGRQLLALAVIDTWVFWFHFTAHKVQWIYRNIHSIHHELHTPYAYGALYNSFTESFLSDIMACVMAQVIVGLSNREAIVLFTFATMKQVDDHSGYCLPWSPFTIYGRLTGASGVYHAIHHQMWGMKSNMANYFTFWDRFMDTKYLGKRTLQSPPSKAEVDSWPSQRKAVHLAQLKELKEQ</sequence>
<reference evidence="8 9" key="1">
    <citation type="journal article" date="2008" name="PLoS Genet.">
        <title>Genomic islands in the pathogenic filamentous fungus Aspergillus fumigatus.</title>
        <authorList>
            <person name="Fedorova N.D."/>
            <person name="Khaldi N."/>
            <person name="Joardar V.S."/>
            <person name="Maiti R."/>
            <person name="Amedeo P."/>
            <person name="Anderson M.J."/>
            <person name="Crabtree J."/>
            <person name="Silva J.C."/>
            <person name="Badger J.H."/>
            <person name="Albarraq A."/>
            <person name="Angiuoli S."/>
            <person name="Bussey H."/>
            <person name="Bowyer P."/>
            <person name="Cotty P.J."/>
            <person name="Dyer P.S."/>
            <person name="Egan A."/>
            <person name="Galens K."/>
            <person name="Fraser-Liggett C.M."/>
            <person name="Haas B.J."/>
            <person name="Inman J.M."/>
            <person name="Kent R."/>
            <person name="Lemieux S."/>
            <person name="Malavazi I."/>
            <person name="Orvis J."/>
            <person name="Roemer T."/>
            <person name="Ronning C.M."/>
            <person name="Sundaram J.P."/>
            <person name="Sutton G."/>
            <person name="Turner G."/>
            <person name="Venter J.C."/>
            <person name="White O.R."/>
            <person name="Whitty B.R."/>
            <person name="Youngman P."/>
            <person name="Wolfe K.H."/>
            <person name="Goldman G.H."/>
            <person name="Wortman J.R."/>
            <person name="Jiang B."/>
            <person name="Denning D.W."/>
            <person name="Nierman W.C."/>
        </authorList>
    </citation>
    <scope>NUCLEOTIDE SEQUENCE [LARGE SCALE GENOMIC DNA]</scope>
    <source>
        <strain evidence="9">ATCC 1007 / CBS 513.65 / DSM 816 / NCTC 3887 / NRRL 1</strain>
    </source>
</reference>
<keyword evidence="3" id="KW-1133">Transmembrane helix</keyword>
<dbReference type="HOGENOM" id="CLU_043293_1_1_1"/>
<proteinExistence type="predicted"/>
<evidence type="ECO:0000256" key="4">
    <source>
        <dbReference type="ARBA" id="ARBA00023002"/>
    </source>
</evidence>
<dbReference type="PANTHER" id="PTHR11863">
    <property type="entry name" value="STEROL DESATURASE"/>
    <property type="match status" value="1"/>
</dbReference>
<keyword evidence="9" id="KW-1185">Reference proteome</keyword>
<feature type="domain" description="Fatty acid hydroxylase" evidence="7">
    <location>
        <begin position="159"/>
        <end position="296"/>
    </location>
</feature>
<dbReference type="AlphaFoldDB" id="A1CS82"/>
<dbReference type="GO" id="GO:0016020">
    <property type="term" value="C:membrane"/>
    <property type="evidence" value="ECO:0007669"/>
    <property type="project" value="UniProtKB-SubCell"/>
</dbReference>
<name>A1CS82_ASPCL</name>
<evidence type="ECO:0000256" key="5">
    <source>
        <dbReference type="ARBA" id="ARBA00023098"/>
    </source>
</evidence>
<evidence type="ECO:0000256" key="3">
    <source>
        <dbReference type="ARBA" id="ARBA00022989"/>
    </source>
</evidence>
<dbReference type="OMA" id="RYMHINR"/>
<dbReference type="Proteomes" id="UP000006701">
    <property type="component" value="Unassembled WGS sequence"/>
</dbReference>